<dbReference type="Gene3D" id="2.30.30.40">
    <property type="entry name" value="SH3 Domains"/>
    <property type="match status" value="1"/>
</dbReference>
<organism evidence="2 3">
    <name type="scientific">Undibacterium terreum</name>
    <dbReference type="NCBI Taxonomy" id="1224302"/>
    <lineage>
        <taxon>Bacteria</taxon>
        <taxon>Pseudomonadati</taxon>
        <taxon>Pseudomonadota</taxon>
        <taxon>Betaproteobacteria</taxon>
        <taxon>Burkholderiales</taxon>
        <taxon>Oxalobacteraceae</taxon>
        <taxon>Undibacterium</taxon>
    </lineage>
</organism>
<keyword evidence="3" id="KW-1185">Reference proteome</keyword>
<dbReference type="InterPro" id="IPR036061">
    <property type="entry name" value="CheW-like_dom_sf"/>
</dbReference>
<reference evidence="2" key="1">
    <citation type="journal article" date="2014" name="Int. J. Syst. Evol. Microbiol.">
        <title>Complete genome sequence of Corynebacterium casei LMG S-19264T (=DSM 44701T), isolated from a smear-ripened cheese.</title>
        <authorList>
            <consortium name="US DOE Joint Genome Institute (JGI-PGF)"/>
            <person name="Walter F."/>
            <person name="Albersmeier A."/>
            <person name="Kalinowski J."/>
            <person name="Ruckert C."/>
        </authorList>
    </citation>
    <scope>NUCLEOTIDE SEQUENCE</scope>
    <source>
        <strain evidence="2">CGMCC 1.10998</strain>
    </source>
</reference>
<feature type="domain" description="CheW-like" evidence="1">
    <location>
        <begin position="41"/>
        <end position="172"/>
    </location>
</feature>
<reference evidence="2" key="2">
    <citation type="submission" date="2020-09" db="EMBL/GenBank/DDBJ databases">
        <authorList>
            <person name="Sun Q."/>
            <person name="Zhou Y."/>
        </authorList>
    </citation>
    <scope>NUCLEOTIDE SEQUENCE</scope>
    <source>
        <strain evidence="2">CGMCC 1.10998</strain>
    </source>
</reference>
<name>A0A916XJX7_9BURK</name>
<dbReference type="EMBL" id="BMED01000002">
    <property type="protein sequence ID" value="GGC79413.1"/>
    <property type="molecule type" value="Genomic_DNA"/>
</dbReference>
<evidence type="ECO:0000313" key="3">
    <source>
        <dbReference type="Proteomes" id="UP000637423"/>
    </source>
</evidence>
<dbReference type="PROSITE" id="PS50851">
    <property type="entry name" value="CHEW"/>
    <property type="match status" value="1"/>
</dbReference>
<dbReference type="Pfam" id="PF01584">
    <property type="entry name" value="CheW"/>
    <property type="match status" value="1"/>
</dbReference>
<dbReference type="RefSeq" id="WP_188566651.1">
    <property type="nucleotide sequence ID" value="NZ_BMED01000002.1"/>
</dbReference>
<dbReference type="SMART" id="SM00260">
    <property type="entry name" value="CheW"/>
    <property type="match status" value="1"/>
</dbReference>
<accession>A0A916XJX7</accession>
<dbReference type="AlphaFoldDB" id="A0A916XJX7"/>
<sequence length="183" mass="19971">MNNFAAPTDNASSANRQILNELRDEFDLSFSQQAGAGSEQAENFLVLKIAGDPYALRVSEISGLYADRAITALPSPVPELIGLSGFRGQVTPVYDLASLLGYPRAAKPKWIAALRHAAPVALAFEEFHIHLSITAQQITGLEKDSHLHDAIQTEGAVFPIIELHSVLKEIQQRADTARTIKER</sequence>
<evidence type="ECO:0000313" key="2">
    <source>
        <dbReference type="EMBL" id="GGC79413.1"/>
    </source>
</evidence>
<dbReference type="Proteomes" id="UP000637423">
    <property type="component" value="Unassembled WGS sequence"/>
</dbReference>
<protein>
    <recommendedName>
        <fullName evidence="1">CheW-like domain-containing protein</fullName>
    </recommendedName>
</protein>
<dbReference type="Gene3D" id="2.40.50.180">
    <property type="entry name" value="CheA-289, Domain 4"/>
    <property type="match status" value="1"/>
</dbReference>
<evidence type="ECO:0000259" key="1">
    <source>
        <dbReference type="PROSITE" id="PS50851"/>
    </source>
</evidence>
<gene>
    <name evidence="2" type="ORF">GCM10011396_28300</name>
</gene>
<dbReference type="SUPFAM" id="SSF50341">
    <property type="entry name" value="CheW-like"/>
    <property type="match status" value="1"/>
</dbReference>
<proteinExistence type="predicted"/>
<dbReference type="InterPro" id="IPR002545">
    <property type="entry name" value="CheW-lke_dom"/>
</dbReference>
<dbReference type="GO" id="GO:0006935">
    <property type="term" value="P:chemotaxis"/>
    <property type="evidence" value="ECO:0007669"/>
    <property type="project" value="InterPro"/>
</dbReference>
<dbReference type="GO" id="GO:0007165">
    <property type="term" value="P:signal transduction"/>
    <property type="evidence" value="ECO:0007669"/>
    <property type="project" value="InterPro"/>
</dbReference>
<comment type="caution">
    <text evidence="2">The sequence shown here is derived from an EMBL/GenBank/DDBJ whole genome shotgun (WGS) entry which is preliminary data.</text>
</comment>